<dbReference type="Pfam" id="PF16275">
    <property type="entry name" value="SF1-HH"/>
    <property type="match status" value="1"/>
</dbReference>
<organism evidence="2 3">
    <name type="scientific">Aplosporella prunicola CBS 121167</name>
    <dbReference type="NCBI Taxonomy" id="1176127"/>
    <lineage>
        <taxon>Eukaryota</taxon>
        <taxon>Fungi</taxon>
        <taxon>Dikarya</taxon>
        <taxon>Ascomycota</taxon>
        <taxon>Pezizomycotina</taxon>
        <taxon>Dothideomycetes</taxon>
        <taxon>Dothideomycetes incertae sedis</taxon>
        <taxon>Botryosphaeriales</taxon>
        <taxon>Aplosporellaceae</taxon>
        <taxon>Aplosporella</taxon>
    </lineage>
</organism>
<dbReference type="EMBL" id="ML995492">
    <property type="protein sequence ID" value="KAF2139591.1"/>
    <property type="molecule type" value="Genomic_DNA"/>
</dbReference>
<gene>
    <name evidence="2" type="ORF">K452DRAFT_289589</name>
</gene>
<evidence type="ECO:0000313" key="3">
    <source>
        <dbReference type="Proteomes" id="UP000799438"/>
    </source>
</evidence>
<dbReference type="RefSeq" id="XP_033395304.1">
    <property type="nucleotide sequence ID" value="XM_033540854.1"/>
</dbReference>
<name>A0A6A6BAQ5_9PEZI</name>
<dbReference type="InterPro" id="IPR047086">
    <property type="entry name" value="SF1-HH_sf"/>
</dbReference>
<proteinExistence type="predicted"/>
<dbReference type="OrthoDB" id="10021397at2759"/>
<dbReference type="Proteomes" id="UP000799438">
    <property type="component" value="Unassembled WGS sequence"/>
</dbReference>
<accession>A0A6A6BAQ5</accession>
<keyword evidence="3" id="KW-1185">Reference proteome</keyword>
<dbReference type="AlphaFoldDB" id="A0A6A6BAQ5"/>
<protein>
    <recommendedName>
        <fullName evidence="1">Splicing factor 1 helix-hairpin domain-containing protein</fullName>
    </recommendedName>
</protein>
<dbReference type="InterPro" id="IPR032570">
    <property type="entry name" value="SF1-HH"/>
</dbReference>
<feature type="domain" description="Splicing factor 1 helix-hairpin" evidence="1">
    <location>
        <begin position="3"/>
        <end position="50"/>
    </location>
</feature>
<evidence type="ECO:0000259" key="1">
    <source>
        <dbReference type="Pfam" id="PF16275"/>
    </source>
</evidence>
<dbReference type="GeneID" id="54298350"/>
<evidence type="ECO:0000313" key="2">
    <source>
        <dbReference type="EMBL" id="KAF2139591.1"/>
    </source>
</evidence>
<sequence>MPADRERSSSPLPRYGNFDRSVDSLDYLCRKRLEDERPRRIEKVMRSIPNQLSITRRTSGVLLRSTGRPGF</sequence>
<dbReference type="Gene3D" id="6.10.140.1790">
    <property type="match status" value="1"/>
</dbReference>
<reference evidence="2" key="1">
    <citation type="journal article" date="2020" name="Stud. Mycol.">
        <title>101 Dothideomycetes genomes: a test case for predicting lifestyles and emergence of pathogens.</title>
        <authorList>
            <person name="Haridas S."/>
            <person name="Albert R."/>
            <person name="Binder M."/>
            <person name="Bloem J."/>
            <person name="Labutti K."/>
            <person name="Salamov A."/>
            <person name="Andreopoulos B."/>
            <person name="Baker S."/>
            <person name="Barry K."/>
            <person name="Bills G."/>
            <person name="Bluhm B."/>
            <person name="Cannon C."/>
            <person name="Castanera R."/>
            <person name="Culley D."/>
            <person name="Daum C."/>
            <person name="Ezra D."/>
            <person name="Gonzalez J."/>
            <person name="Henrissat B."/>
            <person name="Kuo A."/>
            <person name="Liang C."/>
            <person name="Lipzen A."/>
            <person name="Lutzoni F."/>
            <person name="Magnuson J."/>
            <person name="Mondo S."/>
            <person name="Nolan M."/>
            <person name="Ohm R."/>
            <person name="Pangilinan J."/>
            <person name="Park H.-J."/>
            <person name="Ramirez L."/>
            <person name="Alfaro M."/>
            <person name="Sun H."/>
            <person name="Tritt A."/>
            <person name="Yoshinaga Y."/>
            <person name="Zwiers L.-H."/>
            <person name="Turgeon B."/>
            <person name="Goodwin S."/>
            <person name="Spatafora J."/>
            <person name="Crous P."/>
            <person name="Grigoriev I."/>
        </authorList>
    </citation>
    <scope>NUCLEOTIDE SEQUENCE</scope>
    <source>
        <strain evidence="2">CBS 121167</strain>
    </source>
</reference>